<evidence type="ECO:0000313" key="1">
    <source>
        <dbReference type="EMBL" id="GAG03019.1"/>
    </source>
</evidence>
<gene>
    <name evidence="1" type="ORF">S01H1_40060</name>
</gene>
<organism evidence="1">
    <name type="scientific">marine sediment metagenome</name>
    <dbReference type="NCBI Taxonomy" id="412755"/>
    <lineage>
        <taxon>unclassified sequences</taxon>
        <taxon>metagenomes</taxon>
        <taxon>ecological metagenomes</taxon>
    </lineage>
</organism>
<reference evidence="1" key="1">
    <citation type="journal article" date="2014" name="Front. Microbiol.">
        <title>High frequency of phylogenetically diverse reductive dehalogenase-homologous genes in deep subseafloor sedimentary metagenomes.</title>
        <authorList>
            <person name="Kawai M."/>
            <person name="Futagami T."/>
            <person name="Toyoda A."/>
            <person name="Takaki Y."/>
            <person name="Nishi S."/>
            <person name="Hori S."/>
            <person name="Arai W."/>
            <person name="Tsubouchi T."/>
            <person name="Morono Y."/>
            <person name="Uchiyama I."/>
            <person name="Ito T."/>
            <person name="Fujiyama A."/>
            <person name="Inagaki F."/>
            <person name="Takami H."/>
        </authorList>
    </citation>
    <scope>NUCLEOTIDE SEQUENCE</scope>
    <source>
        <strain evidence="1">Expedition CK06-06</strain>
    </source>
</reference>
<dbReference type="AlphaFoldDB" id="X0UB47"/>
<protein>
    <submittedName>
        <fullName evidence="1">Uncharacterized protein</fullName>
    </submittedName>
</protein>
<proteinExistence type="predicted"/>
<sequence length="119" mass="14435">MRAKYVNKSIFKPKSEDDIKKIVKKLSSHDMFYLIGRALSNQKLKLAKKYLELKKLNIFHYTQLVDHWELNVKIMQKDVDKYESQSFKNIRDRYQKNLDLLYLYKPIGLIKSIKNYFQK</sequence>
<name>X0UB47_9ZZZZ</name>
<dbReference type="EMBL" id="BARS01025340">
    <property type="protein sequence ID" value="GAG03019.1"/>
    <property type="molecule type" value="Genomic_DNA"/>
</dbReference>
<comment type="caution">
    <text evidence="1">The sequence shown here is derived from an EMBL/GenBank/DDBJ whole genome shotgun (WGS) entry which is preliminary data.</text>
</comment>
<accession>X0UB47</accession>